<gene>
    <name evidence="9" type="ORF">NDU88_004219</name>
</gene>
<keyword evidence="4" id="KW-0479">Metal-binding</keyword>
<accession>A0AAV7V423</accession>
<keyword evidence="10" id="KW-1185">Reference proteome</keyword>
<dbReference type="Pfam" id="PF22633">
    <property type="entry name" value="F5_F8_type_C_2"/>
    <property type="match status" value="1"/>
</dbReference>
<evidence type="ECO:0000256" key="3">
    <source>
        <dbReference type="ARBA" id="ARBA00011233"/>
    </source>
</evidence>
<evidence type="ECO:0000259" key="8">
    <source>
        <dbReference type="SMART" id="SM00607"/>
    </source>
</evidence>
<organism evidence="9 10">
    <name type="scientific">Pleurodeles waltl</name>
    <name type="common">Iberian ribbed newt</name>
    <dbReference type="NCBI Taxonomy" id="8319"/>
    <lineage>
        <taxon>Eukaryota</taxon>
        <taxon>Metazoa</taxon>
        <taxon>Chordata</taxon>
        <taxon>Craniata</taxon>
        <taxon>Vertebrata</taxon>
        <taxon>Euteleostomi</taxon>
        <taxon>Amphibia</taxon>
        <taxon>Batrachia</taxon>
        <taxon>Caudata</taxon>
        <taxon>Salamandroidea</taxon>
        <taxon>Salamandridae</taxon>
        <taxon>Pleurodelinae</taxon>
        <taxon>Pleurodeles</taxon>
    </lineage>
</organism>
<protein>
    <recommendedName>
        <fullName evidence="8">Fucolectin tachylectin-4 pentraxin-1 domain-containing protein</fullName>
    </recommendedName>
</protein>
<dbReference type="GO" id="GO:0010185">
    <property type="term" value="P:regulation of cellular defense response"/>
    <property type="evidence" value="ECO:0007669"/>
    <property type="project" value="UniProtKB-ARBA"/>
</dbReference>
<evidence type="ECO:0000256" key="7">
    <source>
        <dbReference type="ARBA" id="ARBA00023157"/>
    </source>
</evidence>
<evidence type="ECO:0000256" key="2">
    <source>
        <dbReference type="ARBA" id="ARBA00010147"/>
    </source>
</evidence>
<keyword evidence="5" id="KW-0430">Lectin</keyword>
<feature type="domain" description="Fucolectin tachylectin-4 pentraxin-1" evidence="8">
    <location>
        <begin position="11"/>
        <end position="153"/>
    </location>
</feature>
<sequence length="168" mass="18241">MQFVCNAEVTGNNLAPAGKASQISNYLGHNSSPAAIDGNRNSSFSGGSCSHTLLDMSPWWQVDLQELHRISSIVLVNRADCCRERLWGAEVRIGYSPDNCNPVCATITNTTSKPVITLCCGGMEGRYISVVIPGRKEYLTLCEVEIYAAEPAAETPRGCWEEDVKLAV</sequence>
<comment type="function">
    <text evidence="1">Acts as a defensive agent. Recognizes blood group fucosylated oligosaccharides including A, B, H and Lewis B-type antigens. Does not recognize Lewis A antigen and has low affinity for monovalent haptens.</text>
</comment>
<dbReference type="EMBL" id="JANPWB010000004">
    <property type="protein sequence ID" value="KAJ1194934.1"/>
    <property type="molecule type" value="Genomic_DNA"/>
</dbReference>
<dbReference type="GO" id="GO:0046872">
    <property type="term" value="F:metal ion binding"/>
    <property type="evidence" value="ECO:0007669"/>
    <property type="project" value="UniProtKB-KW"/>
</dbReference>
<name>A0AAV7V423_PLEWA</name>
<reference evidence="9" key="1">
    <citation type="journal article" date="2022" name="bioRxiv">
        <title>Sequencing and chromosome-scale assembly of the giantPleurodeles waltlgenome.</title>
        <authorList>
            <person name="Brown T."/>
            <person name="Elewa A."/>
            <person name="Iarovenko S."/>
            <person name="Subramanian E."/>
            <person name="Araus A.J."/>
            <person name="Petzold A."/>
            <person name="Susuki M."/>
            <person name="Suzuki K.-i.T."/>
            <person name="Hayashi T."/>
            <person name="Toyoda A."/>
            <person name="Oliveira C."/>
            <person name="Osipova E."/>
            <person name="Leigh N.D."/>
            <person name="Simon A."/>
            <person name="Yun M.H."/>
        </authorList>
    </citation>
    <scope>NUCLEOTIDE SEQUENCE</scope>
    <source>
        <strain evidence="9">20211129_DDA</strain>
        <tissue evidence="9">Liver</tissue>
    </source>
</reference>
<dbReference type="SMART" id="SM00607">
    <property type="entry name" value="FTP"/>
    <property type="match status" value="1"/>
</dbReference>
<dbReference type="InterPro" id="IPR008979">
    <property type="entry name" value="Galactose-bd-like_sf"/>
</dbReference>
<keyword evidence="6" id="KW-0106">Calcium</keyword>
<dbReference type="PANTHER" id="PTHR45713:SF11">
    <property type="entry name" value="FUCOLECTIN TACHYLECTIN-4 PENTRAXIN-1 DOMAIN-CONTAINING PROTEIN"/>
    <property type="match status" value="1"/>
</dbReference>
<evidence type="ECO:0000313" key="9">
    <source>
        <dbReference type="EMBL" id="KAJ1194934.1"/>
    </source>
</evidence>
<dbReference type="InterPro" id="IPR051941">
    <property type="entry name" value="BG_Antigen-Binding_Lectin"/>
</dbReference>
<dbReference type="GO" id="GO:0001868">
    <property type="term" value="P:regulation of complement activation, lectin pathway"/>
    <property type="evidence" value="ECO:0007669"/>
    <property type="project" value="UniProtKB-ARBA"/>
</dbReference>
<evidence type="ECO:0000313" key="10">
    <source>
        <dbReference type="Proteomes" id="UP001066276"/>
    </source>
</evidence>
<dbReference type="PANTHER" id="PTHR45713">
    <property type="entry name" value="FTP DOMAIN-CONTAINING PROTEIN"/>
    <property type="match status" value="1"/>
</dbReference>
<dbReference type="InterPro" id="IPR006585">
    <property type="entry name" value="FTP1"/>
</dbReference>
<comment type="similarity">
    <text evidence="2">Belongs to the fucolectin family.</text>
</comment>
<dbReference type="Gene3D" id="2.60.120.260">
    <property type="entry name" value="Galactose-binding domain-like"/>
    <property type="match status" value="1"/>
</dbReference>
<comment type="subunit">
    <text evidence="3">Homotrimer.</text>
</comment>
<dbReference type="GO" id="GO:0042806">
    <property type="term" value="F:fucose binding"/>
    <property type="evidence" value="ECO:0007669"/>
    <property type="project" value="UniProtKB-ARBA"/>
</dbReference>
<dbReference type="SUPFAM" id="SSF49785">
    <property type="entry name" value="Galactose-binding domain-like"/>
    <property type="match status" value="1"/>
</dbReference>
<keyword evidence="7" id="KW-1015">Disulfide bond</keyword>
<proteinExistence type="inferred from homology"/>
<evidence type="ECO:0000256" key="5">
    <source>
        <dbReference type="ARBA" id="ARBA00022734"/>
    </source>
</evidence>
<evidence type="ECO:0000256" key="6">
    <source>
        <dbReference type="ARBA" id="ARBA00022837"/>
    </source>
</evidence>
<comment type="caution">
    <text evidence="9">The sequence shown here is derived from an EMBL/GenBank/DDBJ whole genome shotgun (WGS) entry which is preliminary data.</text>
</comment>
<evidence type="ECO:0000256" key="4">
    <source>
        <dbReference type="ARBA" id="ARBA00022723"/>
    </source>
</evidence>
<dbReference type="Proteomes" id="UP001066276">
    <property type="component" value="Chromosome 2_2"/>
</dbReference>
<evidence type="ECO:0000256" key="1">
    <source>
        <dbReference type="ARBA" id="ARBA00002219"/>
    </source>
</evidence>
<dbReference type="AlphaFoldDB" id="A0AAV7V423"/>